<organism evidence="3 4">
    <name type="scientific">Streptomyces flavidovirens</name>
    <dbReference type="NCBI Taxonomy" id="67298"/>
    <lineage>
        <taxon>Bacteria</taxon>
        <taxon>Bacillati</taxon>
        <taxon>Actinomycetota</taxon>
        <taxon>Actinomycetes</taxon>
        <taxon>Kitasatosporales</taxon>
        <taxon>Streptomycetaceae</taxon>
        <taxon>Streptomyces</taxon>
    </lineage>
</organism>
<keyword evidence="1" id="KW-0175">Coiled coil</keyword>
<keyword evidence="4" id="KW-1185">Reference proteome</keyword>
<name>A0ABW6RNR3_9ACTN</name>
<accession>A0ABW6RNR3</accession>
<protein>
    <submittedName>
        <fullName evidence="3">Uncharacterized protein</fullName>
    </submittedName>
</protein>
<feature type="compositionally biased region" description="Low complexity" evidence="2">
    <location>
        <begin position="102"/>
        <end position="116"/>
    </location>
</feature>
<evidence type="ECO:0000256" key="2">
    <source>
        <dbReference type="SAM" id="MobiDB-lite"/>
    </source>
</evidence>
<sequence>MGWKQAFDEALGELREARKQLERLDDPTVGLPALHGELAQARMKIQEVVQNGVTGLREENRELRRRQDKMIADLQESREEIREEVQQLRELAGILRGLATAPAPAAAPQQRPPRAGAGAGPGPDGEADITGPFRQTASDREDQGENVEHTEGQDPHPRKATGSEGPEAGLKNAIEAAYRGTATRPVPGPSASGQTPEPQLEDPKVAHGVLLLKAAGVASAELVLHRDTWEFLSSLAVDHGHFRTPPAVEDVKEGRIQTALSGRSLIAILIELWDTRTTATVLEADWALATTAYNRIAAELAGATGSGETIRITLDDGLGHAGIVED</sequence>
<feature type="region of interest" description="Disordered" evidence="2">
    <location>
        <begin position="102"/>
        <end position="167"/>
    </location>
</feature>
<feature type="coiled-coil region" evidence="1">
    <location>
        <begin position="53"/>
        <end position="94"/>
    </location>
</feature>
<dbReference type="Proteomes" id="UP001601976">
    <property type="component" value="Unassembled WGS sequence"/>
</dbReference>
<feature type="compositionally biased region" description="Basic and acidic residues" evidence="2">
    <location>
        <begin position="137"/>
        <end position="157"/>
    </location>
</feature>
<evidence type="ECO:0000313" key="3">
    <source>
        <dbReference type="EMBL" id="MFF3343211.1"/>
    </source>
</evidence>
<evidence type="ECO:0000256" key="1">
    <source>
        <dbReference type="SAM" id="Coils"/>
    </source>
</evidence>
<evidence type="ECO:0000313" key="4">
    <source>
        <dbReference type="Proteomes" id="UP001601976"/>
    </source>
</evidence>
<gene>
    <name evidence="3" type="ORF">ACFYWW_31665</name>
</gene>
<dbReference type="RefSeq" id="WP_387898721.1">
    <property type="nucleotide sequence ID" value="NZ_JBIAPK010000013.1"/>
</dbReference>
<dbReference type="EMBL" id="JBIAPK010000013">
    <property type="protein sequence ID" value="MFF3343211.1"/>
    <property type="molecule type" value="Genomic_DNA"/>
</dbReference>
<proteinExistence type="predicted"/>
<reference evidence="3 4" key="1">
    <citation type="submission" date="2024-10" db="EMBL/GenBank/DDBJ databases">
        <title>The Natural Products Discovery Center: Release of the First 8490 Sequenced Strains for Exploring Actinobacteria Biosynthetic Diversity.</title>
        <authorList>
            <person name="Kalkreuter E."/>
            <person name="Kautsar S.A."/>
            <person name="Yang D."/>
            <person name="Bader C.D."/>
            <person name="Teijaro C.N."/>
            <person name="Fluegel L."/>
            <person name="Davis C.M."/>
            <person name="Simpson J.R."/>
            <person name="Lauterbach L."/>
            <person name="Steele A.D."/>
            <person name="Gui C."/>
            <person name="Meng S."/>
            <person name="Li G."/>
            <person name="Viehrig K."/>
            <person name="Ye F."/>
            <person name="Su P."/>
            <person name="Kiefer A.F."/>
            <person name="Nichols A."/>
            <person name="Cepeda A.J."/>
            <person name="Yan W."/>
            <person name="Fan B."/>
            <person name="Jiang Y."/>
            <person name="Adhikari A."/>
            <person name="Zheng C.-J."/>
            <person name="Schuster L."/>
            <person name="Cowan T.M."/>
            <person name="Smanski M.J."/>
            <person name="Chevrette M.G."/>
            <person name="De Carvalho L.P.S."/>
            <person name="Shen B."/>
        </authorList>
    </citation>
    <scope>NUCLEOTIDE SEQUENCE [LARGE SCALE GENOMIC DNA]</scope>
    <source>
        <strain evidence="3 4">NPDC003029</strain>
    </source>
</reference>
<comment type="caution">
    <text evidence="3">The sequence shown here is derived from an EMBL/GenBank/DDBJ whole genome shotgun (WGS) entry which is preliminary data.</text>
</comment>